<name>A0A3D3FXL6_ACIRA</name>
<feature type="transmembrane region" description="Helical" evidence="1">
    <location>
        <begin position="28"/>
        <end position="47"/>
    </location>
</feature>
<organism evidence="2 3">
    <name type="scientific">Acinetobacter radioresistens</name>
    <dbReference type="NCBI Taxonomy" id="40216"/>
    <lineage>
        <taxon>Bacteria</taxon>
        <taxon>Pseudomonadati</taxon>
        <taxon>Pseudomonadota</taxon>
        <taxon>Gammaproteobacteria</taxon>
        <taxon>Moraxellales</taxon>
        <taxon>Moraxellaceae</taxon>
        <taxon>Acinetobacter</taxon>
    </lineage>
</organism>
<gene>
    <name evidence="2" type="ORF">DIC32_02095</name>
</gene>
<evidence type="ECO:0000313" key="2">
    <source>
        <dbReference type="EMBL" id="HCM30586.1"/>
    </source>
</evidence>
<dbReference type="Proteomes" id="UP000262257">
    <property type="component" value="Unassembled WGS sequence"/>
</dbReference>
<sequence length="71" mass="8218">MAIILFYLDKIEPTRKRSYIFSNQSLKYQVILIATLLINIFNILKLIKALIDLINKKIVLEFNPARAILGV</sequence>
<reference evidence="2 3" key="1">
    <citation type="journal article" date="2018" name="Nat. Biotechnol.">
        <title>A standardized bacterial taxonomy based on genome phylogeny substantially revises the tree of life.</title>
        <authorList>
            <person name="Parks D.H."/>
            <person name="Chuvochina M."/>
            <person name="Waite D.W."/>
            <person name="Rinke C."/>
            <person name="Skarshewski A."/>
            <person name="Chaumeil P.A."/>
            <person name="Hugenholtz P."/>
        </authorList>
    </citation>
    <scope>NUCLEOTIDE SEQUENCE [LARGE SCALE GENOMIC DNA]</scope>
    <source>
        <strain evidence="2">UBA10045</strain>
    </source>
</reference>
<keyword evidence="1" id="KW-1133">Transmembrane helix</keyword>
<dbReference type="AlphaFoldDB" id="A0A3D3FXL6"/>
<accession>A0A3D3FXL6</accession>
<proteinExistence type="predicted"/>
<protein>
    <submittedName>
        <fullName evidence="2">Uncharacterized protein</fullName>
    </submittedName>
</protein>
<dbReference type="EMBL" id="DPXL01000029">
    <property type="protein sequence ID" value="HCM30586.1"/>
    <property type="molecule type" value="Genomic_DNA"/>
</dbReference>
<keyword evidence="1" id="KW-0472">Membrane</keyword>
<evidence type="ECO:0000256" key="1">
    <source>
        <dbReference type="SAM" id="Phobius"/>
    </source>
</evidence>
<keyword evidence="1" id="KW-0812">Transmembrane</keyword>
<comment type="caution">
    <text evidence="2">The sequence shown here is derived from an EMBL/GenBank/DDBJ whole genome shotgun (WGS) entry which is preliminary data.</text>
</comment>
<evidence type="ECO:0000313" key="3">
    <source>
        <dbReference type="Proteomes" id="UP000262257"/>
    </source>
</evidence>